<evidence type="ECO:0000313" key="2">
    <source>
        <dbReference type="EMBL" id="URD87085.1"/>
    </source>
</evidence>
<evidence type="ECO:0000313" key="3">
    <source>
        <dbReference type="Proteomes" id="UP001055439"/>
    </source>
</evidence>
<name>A0A9E7EZT1_9LILI</name>
<dbReference type="AlphaFoldDB" id="A0A9E7EZT1"/>
<evidence type="ECO:0000256" key="1">
    <source>
        <dbReference type="SAM" id="MobiDB-lite"/>
    </source>
</evidence>
<sequence length="154" mass="16551">MTVIAETRNETAGLSKASSLLCLSRPRSASRSTEGPYSFAGGVLAPVHRGILCEWTTRSPRTSPTRSLSRSGMTSSRRLSMRWGCLVDGRGQRITVARSGKEGCCCWQERELLVEGWSLPVLGSVGPDKRRSEEEQATGWPGAVGGSAAPRTGR</sequence>
<feature type="region of interest" description="Disordered" evidence="1">
    <location>
        <begin position="124"/>
        <end position="154"/>
    </location>
</feature>
<accession>A0A9E7EZT1</accession>
<gene>
    <name evidence="2" type="ORF">MUK42_37765</name>
</gene>
<keyword evidence="3" id="KW-1185">Reference proteome</keyword>
<organism evidence="2 3">
    <name type="scientific">Musa troglodytarum</name>
    <name type="common">fe'i banana</name>
    <dbReference type="NCBI Taxonomy" id="320322"/>
    <lineage>
        <taxon>Eukaryota</taxon>
        <taxon>Viridiplantae</taxon>
        <taxon>Streptophyta</taxon>
        <taxon>Embryophyta</taxon>
        <taxon>Tracheophyta</taxon>
        <taxon>Spermatophyta</taxon>
        <taxon>Magnoliopsida</taxon>
        <taxon>Liliopsida</taxon>
        <taxon>Zingiberales</taxon>
        <taxon>Musaceae</taxon>
        <taxon>Musa</taxon>
    </lineage>
</organism>
<reference evidence="2" key="1">
    <citation type="submission" date="2022-05" db="EMBL/GenBank/DDBJ databases">
        <title>The Musa troglodytarum L. genome provides insights into the mechanism of non-climacteric behaviour and enrichment of carotenoids.</title>
        <authorList>
            <person name="Wang J."/>
        </authorList>
    </citation>
    <scope>NUCLEOTIDE SEQUENCE</scope>
    <source>
        <tissue evidence="2">Leaf</tissue>
    </source>
</reference>
<dbReference type="Proteomes" id="UP001055439">
    <property type="component" value="Chromosome 2"/>
</dbReference>
<protein>
    <submittedName>
        <fullName evidence="2">Uncharacterized protein</fullName>
    </submittedName>
</protein>
<proteinExistence type="predicted"/>
<dbReference type="EMBL" id="CP097504">
    <property type="protein sequence ID" value="URD87085.1"/>
    <property type="molecule type" value="Genomic_DNA"/>
</dbReference>